<keyword evidence="2" id="KW-1185">Reference proteome</keyword>
<evidence type="ECO:0000313" key="1">
    <source>
        <dbReference type="EMBL" id="XAN09493.1"/>
    </source>
</evidence>
<dbReference type="InterPro" id="IPR029068">
    <property type="entry name" value="Glyas_Bleomycin-R_OHBP_Dase"/>
</dbReference>
<gene>
    <name evidence="1" type="ORF">AADG42_02655</name>
</gene>
<evidence type="ECO:0008006" key="3">
    <source>
        <dbReference type="Google" id="ProtNLM"/>
    </source>
</evidence>
<dbReference type="Gene3D" id="3.10.180.10">
    <property type="entry name" value="2,3-Dihydroxybiphenyl 1,2-Dioxygenase, domain 1"/>
    <property type="match status" value="1"/>
</dbReference>
<accession>A0ABZ3FTU6</accession>
<reference evidence="1 2" key="1">
    <citation type="submission" date="2024-04" db="EMBL/GenBank/DDBJ databases">
        <title>Isolation of an actinomycete strain from pig manure.</title>
        <authorList>
            <person name="Gong T."/>
            <person name="Yu Z."/>
            <person name="An M."/>
            <person name="Wei C."/>
            <person name="Yang W."/>
            <person name="Liu L."/>
        </authorList>
    </citation>
    <scope>NUCLEOTIDE SEQUENCE [LARGE SCALE GENOMIC DNA]</scope>
    <source>
        <strain evidence="1 2">ZF39</strain>
    </source>
</reference>
<proteinExistence type="predicted"/>
<dbReference type="Proteomes" id="UP001442841">
    <property type="component" value="Chromosome"/>
</dbReference>
<dbReference type="RefSeq" id="WP_425310937.1">
    <property type="nucleotide sequence ID" value="NZ_CP154795.1"/>
</dbReference>
<organism evidence="1 2">
    <name type="scientific">Ammonicoccus fulvus</name>
    <dbReference type="NCBI Taxonomy" id="3138240"/>
    <lineage>
        <taxon>Bacteria</taxon>
        <taxon>Bacillati</taxon>
        <taxon>Actinomycetota</taxon>
        <taxon>Actinomycetes</taxon>
        <taxon>Propionibacteriales</taxon>
        <taxon>Propionibacteriaceae</taxon>
        <taxon>Ammonicoccus</taxon>
    </lineage>
</organism>
<protein>
    <recommendedName>
        <fullName evidence="3">Glyoxalase-like domain-containing protein</fullName>
    </recommendedName>
</protein>
<dbReference type="EMBL" id="CP154795">
    <property type="protein sequence ID" value="XAN09493.1"/>
    <property type="molecule type" value="Genomic_DNA"/>
</dbReference>
<sequence>MAVIDPGHPIRVARPSRSLERAERFWCHGAGLEVLWRSGAEVEGDHALLMVGQPGASWRKTSTQPVAFTAISR</sequence>
<name>A0ABZ3FTU6_9ACTN</name>
<evidence type="ECO:0000313" key="2">
    <source>
        <dbReference type="Proteomes" id="UP001442841"/>
    </source>
</evidence>